<sequence length="144" mass="15139">MRQELPSARDAAAPSPSGEVPLLTSRGSPVDVATTVPALISDCDRTSTNPTSVWSGGCRVETAALRPYPSPARWANFSLENAFIATYVMHALSIAPALEARTERGLRLAGPCQARDCRMLIISLGEELPFCTTCFQAGGSGSAA</sequence>
<protein>
    <submittedName>
        <fullName evidence="2">Uncharacterized protein</fullName>
    </submittedName>
</protein>
<evidence type="ECO:0000256" key="1">
    <source>
        <dbReference type="SAM" id="MobiDB-lite"/>
    </source>
</evidence>
<evidence type="ECO:0000313" key="2">
    <source>
        <dbReference type="EMBL" id="SCU75407.1"/>
    </source>
</evidence>
<feature type="region of interest" description="Disordered" evidence="1">
    <location>
        <begin position="1"/>
        <end position="27"/>
    </location>
</feature>
<accession>A0A1K0JJL6</accession>
<proteinExistence type="predicted"/>
<dbReference type="AlphaFoldDB" id="A0A1K0JJL6"/>
<name>A0A1K0JJL6_CUPNE</name>
<gene>
    <name evidence="2" type="ORF">CNECB9_2360004</name>
</gene>
<reference evidence="2" key="1">
    <citation type="submission" date="2016-09" db="EMBL/GenBank/DDBJ databases">
        <authorList>
            <person name="Capua I."/>
            <person name="De Benedictis P."/>
            <person name="Joannis T."/>
            <person name="Lombin L.H."/>
            <person name="Cattoli G."/>
        </authorList>
    </citation>
    <scope>NUCLEOTIDE SEQUENCE</scope>
    <source>
        <strain evidence="2">B9</strain>
    </source>
</reference>
<dbReference type="EMBL" id="FMSH01000153">
    <property type="protein sequence ID" value="SCU75407.1"/>
    <property type="molecule type" value="Genomic_DNA"/>
</dbReference>
<organism evidence="2">
    <name type="scientific">Cupriavidus necator</name>
    <name type="common">Alcaligenes eutrophus</name>
    <name type="synonym">Ralstonia eutropha</name>
    <dbReference type="NCBI Taxonomy" id="106590"/>
    <lineage>
        <taxon>Bacteria</taxon>
        <taxon>Pseudomonadati</taxon>
        <taxon>Pseudomonadota</taxon>
        <taxon>Betaproteobacteria</taxon>
        <taxon>Burkholderiales</taxon>
        <taxon>Burkholderiaceae</taxon>
        <taxon>Cupriavidus</taxon>
    </lineage>
</organism>
<feature type="compositionally biased region" description="Low complexity" evidence="1">
    <location>
        <begin position="1"/>
        <end position="17"/>
    </location>
</feature>